<accession>A0A1E4T3J2</accession>
<dbReference type="AlphaFoldDB" id="A0A1E4T3J2"/>
<dbReference type="InterPro" id="IPR036423">
    <property type="entry name" value="SOD-like_Cu/Zn_dom_sf"/>
</dbReference>
<feature type="non-terminal residue" evidence="15">
    <location>
        <position position="1"/>
    </location>
</feature>
<evidence type="ECO:0000256" key="7">
    <source>
        <dbReference type="ARBA" id="ARBA00022525"/>
    </source>
</evidence>
<evidence type="ECO:0000256" key="5">
    <source>
        <dbReference type="ARBA" id="ARBA00012682"/>
    </source>
</evidence>
<evidence type="ECO:0000256" key="13">
    <source>
        <dbReference type="ARBA" id="ARBA00049204"/>
    </source>
</evidence>
<dbReference type="InterPro" id="IPR001424">
    <property type="entry name" value="SOD_Cu_Zn_dom"/>
</dbReference>
<dbReference type="GO" id="GO:0098552">
    <property type="term" value="C:side of membrane"/>
    <property type="evidence" value="ECO:0007669"/>
    <property type="project" value="UniProtKB-KW"/>
</dbReference>
<keyword evidence="6" id="KW-0134">Cell wall</keyword>
<keyword evidence="8" id="KW-0472">Membrane</keyword>
<comment type="subcellular location">
    <subcellularLocation>
        <location evidence="3">Membrane</location>
        <topology evidence="3">Lipid-anchor</topology>
        <topology evidence="3">GPI-anchor</topology>
    </subcellularLocation>
    <subcellularLocation>
        <location evidence="2">Secreted</location>
        <location evidence="2">Cell wall</location>
    </subcellularLocation>
</comment>
<keyword evidence="8" id="KW-0336">GPI-anchor</keyword>
<evidence type="ECO:0000259" key="14">
    <source>
        <dbReference type="Pfam" id="PF00080"/>
    </source>
</evidence>
<evidence type="ECO:0000256" key="2">
    <source>
        <dbReference type="ARBA" id="ARBA00004191"/>
    </source>
</evidence>
<evidence type="ECO:0000256" key="12">
    <source>
        <dbReference type="ARBA" id="ARBA00023026"/>
    </source>
</evidence>
<evidence type="ECO:0000256" key="9">
    <source>
        <dbReference type="ARBA" id="ARBA00022862"/>
    </source>
</evidence>
<comment type="catalytic activity">
    <reaction evidence="13">
        <text>2 superoxide + 2 H(+) = H2O2 + O2</text>
        <dbReference type="Rhea" id="RHEA:20696"/>
        <dbReference type="ChEBI" id="CHEBI:15378"/>
        <dbReference type="ChEBI" id="CHEBI:15379"/>
        <dbReference type="ChEBI" id="CHEBI:16240"/>
        <dbReference type="ChEBI" id="CHEBI:18421"/>
        <dbReference type="EC" id="1.15.1.1"/>
    </reaction>
</comment>
<dbReference type="EMBL" id="KV453850">
    <property type="protein sequence ID" value="ODV86317.1"/>
    <property type="molecule type" value="Genomic_DNA"/>
</dbReference>
<evidence type="ECO:0000256" key="10">
    <source>
        <dbReference type="ARBA" id="ARBA00023002"/>
    </source>
</evidence>
<dbReference type="GO" id="GO:0005507">
    <property type="term" value="F:copper ion binding"/>
    <property type="evidence" value="ECO:0007669"/>
    <property type="project" value="InterPro"/>
</dbReference>
<evidence type="ECO:0000256" key="11">
    <source>
        <dbReference type="ARBA" id="ARBA00023008"/>
    </source>
</evidence>
<dbReference type="EC" id="1.15.1.1" evidence="5"/>
<sequence length="170" mass="18517">LPLLAITSQAAKAPQVKDSPRNVLARAHLDKGKLKGVVEFSAKNGTVLVHIDTTGLPEDGGPFYYHIHKSPVAANGNCESTGTHLNPYNAPAEDCDAFNDDSYCQVGDLSGKHGFINTTCFEDYYYDPYLSLNSKNKANVIGLSVNIHFANMTRIACGTIEKTKDKVKRE</sequence>
<evidence type="ECO:0000313" key="15">
    <source>
        <dbReference type="EMBL" id="ODV86317.1"/>
    </source>
</evidence>
<gene>
    <name evidence="15" type="ORF">CANARDRAFT_184944</name>
</gene>
<organism evidence="15 16">
    <name type="scientific">[Candida] arabinofermentans NRRL YB-2248</name>
    <dbReference type="NCBI Taxonomy" id="983967"/>
    <lineage>
        <taxon>Eukaryota</taxon>
        <taxon>Fungi</taxon>
        <taxon>Dikarya</taxon>
        <taxon>Ascomycota</taxon>
        <taxon>Saccharomycotina</taxon>
        <taxon>Pichiomycetes</taxon>
        <taxon>Pichiales</taxon>
        <taxon>Pichiaceae</taxon>
        <taxon>Ogataea</taxon>
        <taxon>Ogataea/Candida clade</taxon>
    </lineage>
</organism>
<keyword evidence="12" id="KW-0843">Virulence</keyword>
<protein>
    <recommendedName>
        <fullName evidence="5">superoxide dismutase</fullName>
        <ecNumber evidence="5">1.15.1.1</ecNumber>
    </recommendedName>
</protein>
<evidence type="ECO:0000256" key="1">
    <source>
        <dbReference type="ARBA" id="ARBA00001935"/>
    </source>
</evidence>
<feature type="domain" description="Superoxide dismutase copper/zinc binding" evidence="14">
    <location>
        <begin position="35"/>
        <end position="149"/>
    </location>
</feature>
<comment type="cofactor">
    <cofactor evidence="1">
        <name>Cu cation</name>
        <dbReference type="ChEBI" id="CHEBI:23378"/>
    </cofactor>
</comment>
<evidence type="ECO:0000256" key="8">
    <source>
        <dbReference type="ARBA" id="ARBA00022622"/>
    </source>
</evidence>
<dbReference type="STRING" id="983967.A0A1E4T3J2"/>
<dbReference type="GO" id="GO:0004784">
    <property type="term" value="F:superoxide dismutase activity"/>
    <property type="evidence" value="ECO:0007669"/>
    <property type="project" value="UniProtKB-EC"/>
</dbReference>
<keyword evidence="11" id="KW-0186">Copper</keyword>
<evidence type="ECO:0000256" key="3">
    <source>
        <dbReference type="ARBA" id="ARBA00004589"/>
    </source>
</evidence>
<dbReference type="InterPro" id="IPR024134">
    <property type="entry name" value="SOD_Cu/Zn_/chaperone"/>
</dbReference>
<evidence type="ECO:0000313" key="16">
    <source>
        <dbReference type="Proteomes" id="UP000094801"/>
    </source>
</evidence>
<keyword evidence="9" id="KW-0049">Antioxidant</keyword>
<proteinExistence type="inferred from homology"/>
<name>A0A1E4T3J2_9ASCO</name>
<keyword evidence="10" id="KW-0560">Oxidoreductase</keyword>
<dbReference type="PANTHER" id="PTHR10003">
    <property type="entry name" value="SUPEROXIDE DISMUTASE CU-ZN -RELATED"/>
    <property type="match status" value="1"/>
</dbReference>
<dbReference type="GO" id="GO:0005576">
    <property type="term" value="C:extracellular region"/>
    <property type="evidence" value="ECO:0007669"/>
    <property type="project" value="UniProtKB-ARBA"/>
</dbReference>
<dbReference type="FunFam" id="2.60.40.200:FF:000007">
    <property type="entry name" value="Cell surface Cu-only superoxide dismutase 5"/>
    <property type="match status" value="1"/>
</dbReference>
<dbReference type="SUPFAM" id="SSF49329">
    <property type="entry name" value="Cu,Zn superoxide dismutase-like"/>
    <property type="match status" value="1"/>
</dbReference>
<dbReference type="Pfam" id="PF00080">
    <property type="entry name" value="Sod_Cu"/>
    <property type="match status" value="1"/>
</dbReference>
<evidence type="ECO:0000256" key="4">
    <source>
        <dbReference type="ARBA" id="ARBA00010457"/>
    </source>
</evidence>
<reference evidence="16" key="1">
    <citation type="submission" date="2016-04" db="EMBL/GenBank/DDBJ databases">
        <title>Comparative genomics of biotechnologically important yeasts.</title>
        <authorList>
            <consortium name="DOE Joint Genome Institute"/>
            <person name="Riley R."/>
            <person name="Haridas S."/>
            <person name="Wolfe K.H."/>
            <person name="Lopes M.R."/>
            <person name="Hittinger C.T."/>
            <person name="Goker M."/>
            <person name="Salamov A."/>
            <person name="Wisecaver J."/>
            <person name="Long T.M."/>
            <person name="Aerts A.L."/>
            <person name="Barry K."/>
            <person name="Choi C."/>
            <person name="Clum A."/>
            <person name="Coughlan A.Y."/>
            <person name="Deshpande S."/>
            <person name="Douglass A.P."/>
            <person name="Hanson S.J."/>
            <person name="Klenk H.-P."/>
            <person name="Labutti K."/>
            <person name="Lapidus A."/>
            <person name="Lindquist E."/>
            <person name="Lipzen A."/>
            <person name="Meier-Kolthoff J.P."/>
            <person name="Ohm R.A."/>
            <person name="Otillar R.P."/>
            <person name="Pangilinan J."/>
            <person name="Peng Y."/>
            <person name="Rokas A."/>
            <person name="Rosa C.A."/>
            <person name="Scheuner C."/>
            <person name="Sibirny A.A."/>
            <person name="Slot J.C."/>
            <person name="Stielow J.B."/>
            <person name="Sun H."/>
            <person name="Kurtzman C.P."/>
            <person name="Blackwell M."/>
            <person name="Grigoriev I.V."/>
            <person name="Jeffries T.W."/>
        </authorList>
    </citation>
    <scope>NUCLEOTIDE SEQUENCE [LARGE SCALE GENOMIC DNA]</scope>
    <source>
        <strain evidence="16">NRRL YB-2248</strain>
    </source>
</reference>
<keyword evidence="8" id="KW-0325">Glycoprotein</keyword>
<comment type="similarity">
    <text evidence="4">Belongs to the Cu-Zn superoxide dismutase family.</text>
</comment>
<evidence type="ECO:0000256" key="6">
    <source>
        <dbReference type="ARBA" id="ARBA00022512"/>
    </source>
</evidence>
<dbReference type="Gene3D" id="2.60.40.200">
    <property type="entry name" value="Superoxide dismutase, copper/zinc binding domain"/>
    <property type="match status" value="1"/>
</dbReference>
<dbReference type="OrthoDB" id="159229at2759"/>
<keyword evidence="7" id="KW-0964">Secreted</keyword>
<keyword evidence="8" id="KW-0449">Lipoprotein</keyword>
<dbReference type="Proteomes" id="UP000094801">
    <property type="component" value="Unassembled WGS sequence"/>
</dbReference>
<feature type="non-terminal residue" evidence="15">
    <location>
        <position position="170"/>
    </location>
</feature>
<keyword evidence="16" id="KW-1185">Reference proteome</keyword>